<evidence type="ECO:0000313" key="2">
    <source>
        <dbReference type="EMBL" id="KAF7340092.1"/>
    </source>
</evidence>
<evidence type="ECO:0000313" key="3">
    <source>
        <dbReference type="Proteomes" id="UP000620124"/>
    </source>
</evidence>
<comment type="caution">
    <text evidence="2">The sequence shown here is derived from an EMBL/GenBank/DDBJ whole genome shotgun (WGS) entry which is preliminary data.</text>
</comment>
<keyword evidence="1" id="KW-0472">Membrane</keyword>
<keyword evidence="1" id="KW-1133">Transmembrane helix</keyword>
<proteinExistence type="predicted"/>
<evidence type="ECO:0000256" key="1">
    <source>
        <dbReference type="SAM" id="Phobius"/>
    </source>
</evidence>
<keyword evidence="3" id="KW-1185">Reference proteome</keyword>
<dbReference type="EMBL" id="JACAZI010000019">
    <property type="protein sequence ID" value="KAF7340092.1"/>
    <property type="molecule type" value="Genomic_DNA"/>
</dbReference>
<sequence length="200" mass="22485">MSLSMACWLDLKVDTLLEVRVWVEPRIRSFLPAGLDVSVRQYDLGVFLKTVFGRRRVGSPVPKLDGHGTGVLFTYRRESTSFLSYFLLSFATIYPLFLALKQTIRPVFLPMPHPDPPFPSFSLVISQHAQSTPPSYLVFPWTSVSYQAPVVPAPINAYPIPVVPPQPSVAVTPNTLTMIIRALRQFFANIVNRLRARITS</sequence>
<gene>
    <name evidence="2" type="ORF">MVEN_01927300</name>
</gene>
<keyword evidence="1" id="KW-0812">Transmembrane</keyword>
<accession>A0A8H7CL88</accession>
<reference evidence="2" key="1">
    <citation type="submission" date="2020-05" db="EMBL/GenBank/DDBJ databases">
        <title>Mycena genomes resolve the evolution of fungal bioluminescence.</title>
        <authorList>
            <person name="Tsai I.J."/>
        </authorList>
    </citation>
    <scope>NUCLEOTIDE SEQUENCE</scope>
    <source>
        <strain evidence="2">CCC161011</strain>
    </source>
</reference>
<name>A0A8H7CL88_9AGAR</name>
<dbReference type="OrthoDB" id="2959991at2759"/>
<dbReference type="AlphaFoldDB" id="A0A8H7CL88"/>
<organism evidence="2 3">
    <name type="scientific">Mycena venus</name>
    <dbReference type="NCBI Taxonomy" id="2733690"/>
    <lineage>
        <taxon>Eukaryota</taxon>
        <taxon>Fungi</taxon>
        <taxon>Dikarya</taxon>
        <taxon>Basidiomycota</taxon>
        <taxon>Agaricomycotina</taxon>
        <taxon>Agaricomycetes</taxon>
        <taxon>Agaricomycetidae</taxon>
        <taxon>Agaricales</taxon>
        <taxon>Marasmiineae</taxon>
        <taxon>Mycenaceae</taxon>
        <taxon>Mycena</taxon>
    </lineage>
</organism>
<protein>
    <submittedName>
        <fullName evidence="2">Uncharacterized protein</fullName>
    </submittedName>
</protein>
<dbReference type="Proteomes" id="UP000620124">
    <property type="component" value="Unassembled WGS sequence"/>
</dbReference>
<feature type="transmembrane region" description="Helical" evidence="1">
    <location>
        <begin position="82"/>
        <end position="100"/>
    </location>
</feature>